<dbReference type="Gene3D" id="3.30.70.260">
    <property type="match status" value="1"/>
</dbReference>
<accession>A0A1J5QNF0</accession>
<dbReference type="GO" id="GO:0046394">
    <property type="term" value="P:carboxylic acid biosynthetic process"/>
    <property type="evidence" value="ECO:0007669"/>
    <property type="project" value="UniProtKB-ARBA"/>
</dbReference>
<dbReference type="InterPro" id="IPR036038">
    <property type="entry name" value="Aminotransferase-like"/>
</dbReference>
<dbReference type="PANTHER" id="PTHR42743">
    <property type="entry name" value="AMINO-ACID AMINOTRANSFERASE"/>
    <property type="match status" value="1"/>
</dbReference>
<dbReference type="EC" id="2.6.1.21" evidence="4"/>
<dbReference type="Pfam" id="PF01063">
    <property type="entry name" value="Aminotran_4"/>
    <property type="match status" value="1"/>
</dbReference>
<dbReference type="EMBL" id="MLJW01000583">
    <property type="protein sequence ID" value="OIQ84898.1"/>
    <property type="molecule type" value="Genomic_DNA"/>
</dbReference>
<dbReference type="InterPro" id="IPR007454">
    <property type="entry name" value="UPF0250_YbeD-like"/>
</dbReference>
<sequence>MREPTCHLDGAWLPLHEARVPVLDRGFLFGDGVYEVIPVYARRPFRLAEHLARLRRSLRAVGIVDPLAEADWSALVQRLVEVNEPDDQCVYLQATRGAAPRRDHAFPVDVAPTVFGYSYAYPHVPLPLRESGVDAITLPDRRWLHGQIKSTSLLGAVLARQASVDAGAIETILIRDGWLTEASASNVWVVRHGELLCPPSDERKLEGVRVALFDELAQSAGVALRRREVAEWELRCADELLLSSATKEVLAVTRLDGRVVGDGRPGPVYRALYAAYQAAKQAGGRARRNTDTMMNDSRDDSPLQFPCDFPVKIMGRNVDGFADAVLAVVLRHAPDFDAASLQMRASRAGNYLSCTCTVRATSRAQLDALYLELTSHPLVKVVL</sequence>
<dbReference type="GO" id="GO:0008652">
    <property type="term" value="P:amino acid biosynthetic process"/>
    <property type="evidence" value="ECO:0007669"/>
    <property type="project" value="UniProtKB-ARBA"/>
</dbReference>
<dbReference type="InterPro" id="IPR043132">
    <property type="entry name" value="BCAT-like_C"/>
</dbReference>
<dbReference type="SUPFAM" id="SSF56752">
    <property type="entry name" value="D-aminoacid aminotransferase-like PLP-dependent enzymes"/>
    <property type="match status" value="1"/>
</dbReference>
<comment type="cofactor">
    <cofactor evidence="1">
        <name>pyridoxal 5'-phosphate</name>
        <dbReference type="ChEBI" id="CHEBI:597326"/>
    </cofactor>
</comment>
<dbReference type="InterPro" id="IPR043131">
    <property type="entry name" value="BCAT-like_N"/>
</dbReference>
<dbReference type="InterPro" id="IPR027471">
    <property type="entry name" value="YbeD-like_sf"/>
</dbReference>
<organism evidence="4">
    <name type="scientific">mine drainage metagenome</name>
    <dbReference type="NCBI Taxonomy" id="410659"/>
    <lineage>
        <taxon>unclassified sequences</taxon>
        <taxon>metagenomes</taxon>
        <taxon>ecological metagenomes</taxon>
    </lineage>
</organism>
<proteinExistence type="inferred from homology"/>
<dbReference type="Pfam" id="PF04359">
    <property type="entry name" value="DUF493"/>
    <property type="match status" value="1"/>
</dbReference>
<comment type="similarity">
    <text evidence="2">Belongs to the class-IV pyridoxal-phosphate-dependent aminotransferase family.</text>
</comment>
<evidence type="ECO:0000256" key="1">
    <source>
        <dbReference type="ARBA" id="ARBA00001933"/>
    </source>
</evidence>
<dbReference type="AlphaFoldDB" id="A0A1J5QNF0"/>
<dbReference type="Gene3D" id="3.30.470.10">
    <property type="match status" value="1"/>
</dbReference>
<gene>
    <name evidence="4" type="primary">dat_9</name>
    <name evidence="4" type="ORF">GALL_332810</name>
</gene>
<dbReference type="InterPro" id="IPR001544">
    <property type="entry name" value="Aminotrans_IV"/>
</dbReference>
<dbReference type="PANTHER" id="PTHR42743:SF10">
    <property type="entry name" value="D-ALANINE AMINOTRANSFERASE"/>
    <property type="match status" value="1"/>
</dbReference>
<evidence type="ECO:0000256" key="3">
    <source>
        <dbReference type="ARBA" id="ARBA00022898"/>
    </source>
</evidence>
<evidence type="ECO:0000256" key="2">
    <source>
        <dbReference type="ARBA" id="ARBA00009320"/>
    </source>
</evidence>
<comment type="caution">
    <text evidence="4">The sequence shown here is derived from an EMBL/GenBank/DDBJ whole genome shotgun (WGS) entry which is preliminary data.</text>
</comment>
<dbReference type="Gene3D" id="3.20.10.10">
    <property type="entry name" value="D-amino Acid Aminotransferase, subunit A, domain 2"/>
    <property type="match status" value="1"/>
</dbReference>
<keyword evidence="4" id="KW-0808">Transferase</keyword>
<dbReference type="InterPro" id="IPR050571">
    <property type="entry name" value="Class-IV_PLP-Dep_Aminotrnsfr"/>
</dbReference>
<protein>
    <submittedName>
        <fullName evidence="4">D-alanine aminotransferase</fullName>
        <ecNumber evidence="4">2.6.1.21</ecNumber>
    </submittedName>
</protein>
<dbReference type="SUPFAM" id="SSF117991">
    <property type="entry name" value="YbeD/HP0495-like"/>
    <property type="match status" value="1"/>
</dbReference>
<dbReference type="GO" id="GO:0005829">
    <property type="term" value="C:cytosol"/>
    <property type="evidence" value="ECO:0007669"/>
    <property type="project" value="TreeGrafter"/>
</dbReference>
<keyword evidence="3" id="KW-0663">Pyridoxal phosphate</keyword>
<dbReference type="HAMAP" id="MF_00659">
    <property type="entry name" value="UPF0250"/>
    <property type="match status" value="1"/>
</dbReference>
<name>A0A1J5QNF0_9ZZZZ</name>
<keyword evidence="4" id="KW-0032">Aminotransferase</keyword>
<reference evidence="4" key="1">
    <citation type="submission" date="2016-10" db="EMBL/GenBank/DDBJ databases">
        <title>Sequence of Gallionella enrichment culture.</title>
        <authorList>
            <person name="Poehlein A."/>
            <person name="Muehling M."/>
            <person name="Daniel R."/>
        </authorList>
    </citation>
    <scope>NUCLEOTIDE SEQUENCE</scope>
</reference>
<dbReference type="FunFam" id="3.20.10.10:FF:000002">
    <property type="entry name" value="D-alanine aminotransferase"/>
    <property type="match status" value="1"/>
</dbReference>
<evidence type="ECO:0000313" key="4">
    <source>
        <dbReference type="EMBL" id="OIQ84898.1"/>
    </source>
</evidence>
<dbReference type="GO" id="GO:0047810">
    <property type="term" value="F:D-alanine-2-oxoglutarate aminotransferase activity"/>
    <property type="evidence" value="ECO:0007669"/>
    <property type="project" value="UniProtKB-EC"/>
</dbReference>